<dbReference type="EMBL" id="CP001684">
    <property type="protein sequence ID" value="ACV23363.1"/>
    <property type="molecule type" value="Genomic_DNA"/>
</dbReference>
<dbReference type="Pfam" id="PF13240">
    <property type="entry name" value="Zn_Ribbon_1"/>
    <property type="match status" value="1"/>
</dbReference>
<dbReference type="AlphaFoldDB" id="C7N1S2"/>
<feature type="transmembrane region" description="Helical" evidence="1">
    <location>
        <begin position="51"/>
        <end position="75"/>
    </location>
</feature>
<dbReference type="STRING" id="471855.Shel_23540"/>
<organism evidence="3 4">
    <name type="scientific">Slackia heliotrinireducens (strain ATCC 29202 / DSM 20476 / NCTC 11029 / RHS 1)</name>
    <name type="common">Peptococcus heliotrinreducens</name>
    <dbReference type="NCBI Taxonomy" id="471855"/>
    <lineage>
        <taxon>Bacteria</taxon>
        <taxon>Bacillati</taxon>
        <taxon>Actinomycetota</taxon>
        <taxon>Coriobacteriia</taxon>
        <taxon>Eggerthellales</taxon>
        <taxon>Eggerthellaceae</taxon>
        <taxon>Slackia</taxon>
    </lineage>
</organism>
<dbReference type="KEGG" id="shi:Shel_23540"/>
<gene>
    <name evidence="3" type="ordered locus">Shel_23540</name>
</gene>
<reference evidence="3 4" key="1">
    <citation type="journal article" date="2009" name="Stand. Genomic Sci.">
        <title>Complete genome sequence of Slackia heliotrinireducens type strain (RHS 1).</title>
        <authorList>
            <person name="Pukall R."/>
            <person name="Lapidus A."/>
            <person name="Nolan M."/>
            <person name="Copeland A."/>
            <person name="Glavina Del Rio T."/>
            <person name="Lucas S."/>
            <person name="Chen F."/>
            <person name="Tice H."/>
            <person name="Cheng J.F."/>
            <person name="Chertkov O."/>
            <person name="Bruce D."/>
            <person name="Goodwin L."/>
            <person name="Kuske C."/>
            <person name="Brettin T."/>
            <person name="Detter J.C."/>
            <person name="Han C."/>
            <person name="Pitluck S."/>
            <person name="Pati A."/>
            <person name="Mavrommatis K."/>
            <person name="Ivanova N."/>
            <person name="Ovchinnikova G."/>
            <person name="Chen A."/>
            <person name="Palaniappan K."/>
            <person name="Schneider S."/>
            <person name="Rohde M."/>
            <person name="Chain P."/>
            <person name="D'haeseleer P."/>
            <person name="Goker M."/>
            <person name="Bristow J."/>
            <person name="Eisen J.A."/>
            <person name="Markowitz V."/>
            <person name="Kyrpides N.C."/>
            <person name="Klenk H.P."/>
            <person name="Hugenholtz P."/>
        </authorList>
    </citation>
    <scope>NUCLEOTIDE SEQUENCE [LARGE SCALE GENOMIC DNA]</scope>
    <source>
        <strain evidence="4">ATCC 29202 / DSM 20476 / NCTC 11029 / RHS 1</strain>
    </source>
</reference>
<evidence type="ECO:0000256" key="1">
    <source>
        <dbReference type="SAM" id="Phobius"/>
    </source>
</evidence>
<protein>
    <recommendedName>
        <fullName evidence="2">Zinc-ribbon domain-containing protein</fullName>
    </recommendedName>
</protein>
<keyword evidence="1" id="KW-0812">Transmembrane</keyword>
<keyword evidence="4" id="KW-1185">Reference proteome</keyword>
<evidence type="ECO:0000313" key="4">
    <source>
        <dbReference type="Proteomes" id="UP000002026"/>
    </source>
</evidence>
<dbReference type="RefSeq" id="WP_012799463.1">
    <property type="nucleotide sequence ID" value="NC_013165.1"/>
</dbReference>
<dbReference type="InterPro" id="IPR026870">
    <property type="entry name" value="Zinc_ribbon_dom"/>
</dbReference>
<evidence type="ECO:0000259" key="2">
    <source>
        <dbReference type="Pfam" id="PF13240"/>
    </source>
</evidence>
<dbReference type="eggNOG" id="COG4640">
    <property type="taxonomic scope" value="Bacteria"/>
</dbReference>
<feature type="domain" description="Zinc-ribbon" evidence="2">
    <location>
        <begin position="2"/>
        <end position="24"/>
    </location>
</feature>
<name>C7N1S2_SLAHD</name>
<evidence type="ECO:0000313" key="3">
    <source>
        <dbReference type="EMBL" id="ACV23363.1"/>
    </source>
</evidence>
<dbReference type="Proteomes" id="UP000002026">
    <property type="component" value="Chromosome"/>
</dbReference>
<keyword evidence="1" id="KW-1133">Transmembrane helix</keyword>
<dbReference type="HOGENOM" id="CLU_1053363_0_0_11"/>
<proteinExistence type="predicted"/>
<sequence length="264" mass="27350">MFCPHCGTQLPDGSQFCGKCGSRLNAAAPTQANTYGAYAAPAPAPKSKKPIAIIAAAAAAVVLVAALGISAFAGVGPFSGSGGLIGKSNDGIAGTYKLGGEGGRELIGTSVRVTIDEEGVAVLDTGDGSITGTMEEVEEIGGSTLYELTNLTDGEGEDITDLSASVLLGNGIPEGDYTGDWRISFDFGDGEVETYGIEIDEDGTAVFGFGNCGIDDWDPSETVDLTWEETDDFEYTFYIDDADVVDASEAEDYPFEFSYSPASE</sequence>
<keyword evidence="1" id="KW-0472">Membrane</keyword>
<accession>C7N1S2</accession>